<evidence type="ECO:0000313" key="2">
    <source>
        <dbReference type="EMBL" id="VVP01622.1"/>
    </source>
</evidence>
<dbReference type="OrthoDB" id="7033315at2"/>
<dbReference type="GO" id="GO:0044659">
    <property type="term" value="P:viral release from host cell by cytolysis"/>
    <property type="evidence" value="ECO:0007669"/>
    <property type="project" value="InterPro"/>
</dbReference>
<dbReference type="RefSeq" id="WP_150784193.1">
    <property type="nucleotide sequence ID" value="NZ_CABVII010000011.1"/>
</dbReference>
<dbReference type="Pfam" id="PF03245">
    <property type="entry name" value="Phage_lysis"/>
    <property type="match status" value="1"/>
</dbReference>
<keyword evidence="1" id="KW-0175">Coiled coil</keyword>
<dbReference type="AlphaFoldDB" id="A0A5E7KI68"/>
<dbReference type="EMBL" id="CABVII010000011">
    <property type="protein sequence ID" value="VVP01622.1"/>
    <property type="molecule type" value="Genomic_DNA"/>
</dbReference>
<dbReference type="Proteomes" id="UP000385207">
    <property type="component" value="Unassembled WGS sequence"/>
</dbReference>
<feature type="coiled-coil region" evidence="1">
    <location>
        <begin position="44"/>
        <end position="71"/>
    </location>
</feature>
<protein>
    <recommendedName>
        <fullName evidence="4">Lysis protein</fullName>
    </recommendedName>
</protein>
<evidence type="ECO:0000313" key="3">
    <source>
        <dbReference type="Proteomes" id="UP000385207"/>
    </source>
</evidence>
<gene>
    <name evidence="2" type="ORF">PS862_02878</name>
</gene>
<organism evidence="2 3">
    <name type="scientific">Pseudomonas fluorescens</name>
    <dbReference type="NCBI Taxonomy" id="294"/>
    <lineage>
        <taxon>Bacteria</taxon>
        <taxon>Pseudomonadati</taxon>
        <taxon>Pseudomonadota</taxon>
        <taxon>Gammaproteobacteria</taxon>
        <taxon>Pseudomonadales</taxon>
        <taxon>Pseudomonadaceae</taxon>
        <taxon>Pseudomonas</taxon>
    </lineage>
</organism>
<sequence>MRLIEVIPAGYRALALVIAPVLLAGLSAGGAWQVQEWRYGQALAKEAQKAAEQHSQELAAVVGQLEQQKADRVALEARIQTNDETRYQELQREQAHQKRLRDRIATGELRLSVLLASGYPASDGSPVSAATSAGGMVHGAARARLDPAHAQRIIGITSDGDQGLIALAACQAYVRAIGSPVPASP</sequence>
<accession>A0A5E7KI68</accession>
<evidence type="ECO:0008006" key="4">
    <source>
        <dbReference type="Google" id="ProtNLM"/>
    </source>
</evidence>
<dbReference type="InterPro" id="IPR004929">
    <property type="entry name" value="I-spanin"/>
</dbReference>
<evidence type="ECO:0000256" key="1">
    <source>
        <dbReference type="SAM" id="Coils"/>
    </source>
</evidence>
<proteinExistence type="predicted"/>
<reference evidence="2 3" key="1">
    <citation type="submission" date="2019-09" db="EMBL/GenBank/DDBJ databases">
        <authorList>
            <person name="Chandra G."/>
            <person name="Truman W A."/>
        </authorList>
    </citation>
    <scope>NUCLEOTIDE SEQUENCE [LARGE SCALE GENOMIC DNA]</scope>
    <source>
        <strain evidence="2">PS862</strain>
    </source>
</reference>
<name>A0A5E7KI68_PSEFL</name>